<evidence type="ECO:0000313" key="3">
    <source>
        <dbReference type="Proteomes" id="UP000218263"/>
    </source>
</evidence>
<evidence type="ECO:0000259" key="1">
    <source>
        <dbReference type="Pfam" id="PF13643"/>
    </source>
</evidence>
<protein>
    <recommendedName>
        <fullName evidence="1">DUF4145 domain-containing protein</fullName>
    </recommendedName>
</protein>
<organism evidence="2 3">
    <name type="scientific">Mucilaginibacter gotjawali</name>
    <dbReference type="NCBI Taxonomy" id="1550579"/>
    <lineage>
        <taxon>Bacteria</taxon>
        <taxon>Pseudomonadati</taxon>
        <taxon>Bacteroidota</taxon>
        <taxon>Sphingobacteriia</taxon>
        <taxon>Sphingobacteriales</taxon>
        <taxon>Sphingobacteriaceae</taxon>
        <taxon>Mucilaginibacter</taxon>
    </lineage>
</organism>
<dbReference type="InterPro" id="IPR025285">
    <property type="entry name" value="DUF4145"/>
</dbReference>
<gene>
    <name evidence="2" type="ORF">MgSA37_03599</name>
</gene>
<feature type="domain" description="DUF4145" evidence="1">
    <location>
        <begin position="96"/>
        <end position="175"/>
    </location>
</feature>
<dbReference type="OrthoDB" id="1417974at2"/>
<reference evidence="2 3" key="1">
    <citation type="submission" date="2015-12" db="EMBL/GenBank/DDBJ databases">
        <title>Genome sequence of Mucilaginibacter gotjawali.</title>
        <authorList>
            <person name="Lee J.S."/>
            <person name="Lee K.C."/>
            <person name="Kim K.K."/>
            <person name="Lee B.W."/>
        </authorList>
    </citation>
    <scope>NUCLEOTIDE SEQUENCE [LARGE SCALE GENOMIC DNA]</scope>
    <source>
        <strain evidence="2 3">SA3-7</strain>
    </source>
</reference>
<dbReference type="Pfam" id="PF13643">
    <property type="entry name" value="DUF4145"/>
    <property type="match status" value="1"/>
</dbReference>
<evidence type="ECO:0000313" key="2">
    <source>
        <dbReference type="EMBL" id="BAU55415.1"/>
    </source>
</evidence>
<dbReference type="Proteomes" id="UP000218263">
    <property type="component" value="Chromosome"/>
</dbReference>
<name>A0A0X8X4E6_9SPHI</name>
<sequence length="200" mass="21909">MALHDTLQLQRCPHCSIDKPHLMAVSAQFGTIDDTKTNRRDWRVYVCQRCGGPVLAGGMPGYGICEIYPNSQTVNDILPLRVREYLKQAIDSTFAPSGATILCASAVDAMLKEKGYKEGSLYKRIETAVKDSIITPDMAKWAHQVRIGANDERHSDEDAALPTIDDAKQAIEFTKTLAELLFVLPSKVSKGLDASSVAKA</sequence>
<dbReference type="RefSeq" id="WP_096353726.1">
    <property type="nucleotide sequence ID" value="NZ_AP017313.1"/>
</dbReference>
<proteinExistence type="predicted"/>
<dbReference type="AlphaFoldDB" id="A0A0X8X4E6"/>
<keyword evidence="3" id="KW-1185">Reference proteome</keyword>
<dbReference type="EMBL" id="AP017313">
    <property type="protein sequence ID" value="BAU55415.1"/>
    <property type="molecule type" value="Genomic_DNA"/>
</dbReference>
<dbReference type="KEGG" id="mgot:MgSA37_03599"/>
<accession>A0A0X8X4E6</accession>